<feature type="transmembrane region" description="Helical" evidence="8">
    <location>
        <begin position="270"/>
        <end position="290"/>
    </location>
</feature>
<keyword evidence="6 8" id="KW-1133">Transmembrane helix</keyword>
<sequence>MRALRGWPLAWFLLALAFAIRLLSLGSYPLMDTTEARYGEVARKMAELGDWITPWYDVGVPFWGKPPLAFWLSAGGQLLLGANEFASRLPHWLLGVLVLWLVWDWQAREDRRQARIACVLLGSSALFFVASGAVMTDMALALALVLTMRGFWLGLHGAEGIRRREGWLMFLGLGLGLLAKGPLTLILAGLPIGLWALLEWRWRALWRGLPWIRGSLLMLLVAAPWYLLAELKTPGFLEYFLLGEHWQRFVTAGWDGDRYGNAHAYPYGSVWLFLLAAAFPWSLWLPLLLWLGWRQRGEVVDGVASRRRYWLFWGLAPCLFFTFAGNVLWTYVLPGLPALALLAADLLRAPLARSAWLRRGGLACLALTPLLFALFLGSLLLGSRAEQKSTAALLASDAGWRERPLVFWPKRPYSAVFYSGGRAQRAEDSELAGWLRRDALLAIRSRSFGALPDEVRQRLRCRPPVGQYQLCQGVAPPG</sequence>
<feature type="transmembrane region" description="Helical" evidence="8">
    <location>
        <begin position="210"/>
        <end position="228"/>
    </location>
</feature>
<dbReference type="InterPro" id="IPR003342">
    <property type="entry name" value="ArnT-like_N"/>
</dbReference>
<feature type="transmembrane region" description="Helical" evidence="8">
    <location>
        <begin position="117"/>
        <end position="147"/>
    </location>
</feature>
<organism evidence="10 11">
    <name type="scientific">Pseudomonas aeruginosa (strain UCBPP-PA14)</name>
    <dbReference type="NCBI Taxonomy" id="208963"/>
    <lineage>
        <taxon>Bacteria</taxon>
        <taxon>Pseudomonadati</taxon>
        <taxon>Pseudomonadota</taxon>
        <taxon>Gammaproteobacteria</taxon>
        <taxon>Pseudomonadales</taxon>
        <taxon>Pseudomonadaceae</taxon>
        <taxon>Pseudomonas</taxon>
    </lineage>
</organism>
<gene>
    <name evidence="10" type="ordered locus">PA14_63700</name>
</gene>
<dbReference type="KEGG" id="pau:PA14_63700"/>
<keyword evidence="3" id="KW-0328">Glycosyltransferase</keyword>
<keyword evidence="2" id="KW-1003">Cell membrane</keyword>
<dbReference type="Pfam" id="PF02366">
    <property type="entry name" value="PMT"/>
    <property type="match status" value="1"/>
</dbReference>
<evidence type="ECO:0000313" key="11">
    <source>
        <dbReference type="Proteomes" id="UP000000653"/>
    </source>
</evidence>
<evidence type="ECO:0000256" key="1">
    <source>
        <dbReference type="ARBA" id="ARBA00004651"/>
    </source>
</evidence>
<proteinExistence type="predicted"/>
<comment type="subcellular location">
    <subcellularLocation>
        <location evidence="1">Cell membrane</location>
        <topology evidence="1">Multi-pass membrane protein</topology>
    </subcellularLocation>
</comment>
<dbReference type="RefSeq" id="WP_004365413.1">
    <property type="nucleotide sequence ID" value="NC_008463.1"/>
</dbReference>
<dbReference type="Proteomes" id="UP000000653">
    <property type="component" value="Chromosome"/>
</dbReference>
<feature type="transmembrane region" description="Helical" evidence="8">
    <location>
        <begin position="310"/>
        <end position="332"/>
    </location>
</feature>
<feature type="domain" description="ArnT-like N-terminal" evidence="9">
    <location>
        <begin position="13"/>
        <end position="240"/>
    </location>
</feature>
<evidence type="ECO:0000259" key="9">
    <source>
        <dbReference type="Pfam" id="PF02366"/>
    </source>
</evidence>
<dbReference type="HOGENOM" id="CLU_019200_5_2_6"/>
<reference evidence="10 11" key="1">
    <citation type="journal article" date="2006" name="Genome Biol.">
        <title>Genomic analysis reveals that Pseudomonas aeruginosa virulence is combinatorial.</title>
        <authorList>
            <person name="Lee D.G."/>
            <person name="Urbach J.M."/>
            <person name="Wu G."/>
            <person name="Liberati N.T."/>
            <person name="Feinbaum R.L."/>
            <person name="Miyata S."/>
            <person name="Diggins L.T."/>
            <person name="He J."/>
            <person name="Saucier M."/>
            <person name="Deziel E."/>
            <person name="Friedman L."/>
            <person name="Li L."/>
            <person name="Grills G."/>
            <person name="Montgomery K."/>
            <person name="Kucherlapati R."/>
            <person name="Rahme L.G."/>
            <person name="Ausubel F.M."/>
        </authorList>
    </citation>
    <scope>NUCLEOTIDE SEQUENCE [LARGE SCALE GENOMIC DNA]</scope>
    <source>
        <strain evidence="10 11">UCBPP-PA14</strain>
    </source>
</reference>
<evidence type="ECO:0000256" key="5">
    <source>
        <dbReference type="ARBA" id="ARBA00022692"/>
    </source>
</evidence>
<accession>A0A0H2ZI76</accession>
<evidence type="ECO:0000256" key="3">
    <source>
        <dbReference type="ARBA" id="ARBA00022676"/>
    </source>
</evidence>
<dbReference type="BioCyc" id="PAER208963:G1G74-5387-MONOMER"/>
<dbReference type="InterPro" id="IPR050297">
    <property type="entry name" value="LipidA_mod_glycosyltrf_83"/>
</dbReference>
<name>A0A0H2ZI76_PSEAB</name>
<dbReference type="GO" id="GO:0006493">
    <property type="term" value="P:protein O-linked glycosylation"/>
    <property type="evidence" value="ECO:0007669"/>
    <property type="project" value="InterPro"/>
</dbReference>
<keyword evidence="7 8" id="KW-0472">Membrane</keyword>
<dbReference type="GO" id="GO:0005886">
    <property type="term" value="C:plasma membrane"/>
    <property type="evidence" value="ECO:0007669"/>
    <property type="project" value="UniProtKB-SubCell"/>
</dbReference>
<evidence type="ECO:0000256" key="6">
    <source>
        <dbReference type="ARBA" id="ARBA00022989"/>
    </source>
</evidence>
<dbReference type="GO" id="GO:0016763">
    <property type="term" value="F:pentosyltransferase activity"/>
    <property type="evidence" value="ECO:0007669"/>
    <property type="project" value="TreeGrafter"/>
</dbReference>
<keyword evidence="5 8" id="KW-0812">Transmembrane</keyword>
<protein>
    <recommendedName>
        <fullName evidence="9">ArnT-like N-terminal domain-containing protein</fullName>
    </recommendedName>
</protein>
<evidence type="ECO:0000256" key="8">
    <source>
        <dbReference type="SAM" id="Phobius"/>
    </source>
</evidence>
<dbReference type="GO" id="GO:0000030">
    <property type="term" value="F:mannosyltransferase activity"/>
    <property type="evidence" value="ECO:0007669"/>
    <property type="project" value="InterPro"/>
</dbReference>
<dbReference type="GO" id="GO:0009103">
    <property type="term" value="P:lipopolysaccharide biosynthetic process"/>
    <property type="evidence" value="ECO:0007669"/>
    <property type="project" value="UniProtKB-ARBA"/>
</dbReference>
<evidence type="ECO:0000313" key="10">
    <source>
        <dbReference type="EMBL" id="ABJ14201.1"/>
    </source>
</evidence>
<dbReference type="PANTHER" id="PTHR33908">
    <property type="entry name" value="MANNOSYLTRANSFERASE YKCB-RELATED"/>
    <property type="match status" value="1"/>
</dbReference>
<feature type="transmembrane region" description="Helical" evidence="8">
    <location>
        <begin position="167"/>
        <end position="198"/>
    </location>
</feature>
<feature type="transmembrane region" description="Helical" evidence="8">
    <location>
        <begin position="360"/>
        <end position="381"/>
    </location>
</feature>
<dbReference type="AlphaFoldDB" id="A0A0H2ZI76"/>
<evidence type="ECO:0000256" key="4">
    <source>
        <dbReference type="ARBA" id="ARBA00022679"/>
    </source>
</evidence>
<feature type="transmembrane region" description="Helical" evidence="8">
    <location>
        <begin position="89"/>
        <end position="105"/>
    </location>
</feature>
<dbReference type="PANTHER" id="PTHR33908:SF3">
    <property type="entry name" value="UNDECAPRENYL PHOSPHATE-ALPHA-4-AMINO-4-DEOXY-L-ARABINOSE ARABINOSYL TRANSFERASE"/>
    <property type="match status" value="1"/>
</dbReference>
<evidence type="ECO:0000256" key="2">
    <source>
        <dbReference type="ARBA" id="ARBA00022475"/>
    </source>
</evidence>
<dbReference type="EMBL" id="CP000438">
    <property type="protein sequence ID" value="ABJ14201.1"/>
    <property type="molecule type" value="Genomic_DNA"/>
</dbReference>
<keyword evidence="4" id="KW-0808">Transferase</keyword>
<dbReference type="GO" id="GO:0010041">
    <property type="term" value="P:response to iron(III) ion"/>
    <property type="evidence" value="ECO:0007669"/>
    <property type="project" value="TreeGrafter"/>
</dbReference>
<evidence type="ECO:0000256" key="7">
    <source>
        <dbReference type="ARBA" id="ARBA00023136"/>
    </source>
</evidence>